<organism evidence="1 2">
    <name type="scientific">Prosthecobacter debontii</name>
    <dbReference type="NCBI Taxonomy" id="48467"/>
    <lineage>
        <taxon>Bacteria</taxon>
        <taxon>Pseudomonadati</taxon>
        <taxon>Verrucomicrobiota</taxon>
        <taxon>Verrucomicrobiia</taxon>
        <taxon>Verrucomicrobiales</taxon>
        <taxon>Verrucomicrobiaceae</taxon>
        <taxon>Prosthecobacter</taxon>
    </lineage>
</organism>
<evidence type="ECO:0000313" key="1">
    <source>
        <dbReference type="EMBL" id="SKA84922.1"/>
    </source>
</evidence>
<dbReference type="RefSeq" id="WP_078812283.1">
    <property type="nucleotide sequence ID" value="NZ_FUYE01000003.1"/>
</dbReference>
<evidence type="ECO:0000313" key="2">
    <source>
        <dbReference type="Proteomes" id="UP000190774"/>
    </source>
</evidence>
<sequence length="63" mass="6703">MSDTTLPQAPEDPKPGRGYTVKRVINGREIEVPWGFTTSVKEGKAAKAAGINYPGTSRAAEAQ</sequence>
<reference evidence="2" key="1">
    <citation type="submission" date="2017-02" db="EMBL/GenBank/DDBJ databases">
        <authorList>
            <person name="Varghese N."/>
            <person name="Submissions S."/>
        </authorList>
    </citation>
    <scope>NUCLEOTIDE SEQUENCE [LARGE SCALE GENOMIC DNA]</scope>
    <source>
        <strain evidence="2">ATCC 700200</strain>
    </source>
</reference>
<dbReference type="STRING" id="48467.SAMN02745166_01074"/>
<keyword evidence="2" id="KW-1185">Reference proteome</keyword>
<proteinExistence type="predicted"/>
<name>A0A1T4X5R2_9BACT</name>
<protein>
    <submittedName>
        <fullName evidence="1">Uncharacterized protein</fullName>
    </submittedName>
</protein>
<accession>A0A1T4X5R2</accession>
<dbReference type="Proteomes" id="UP000190774">
    <property type="component" value="Unassembled WGS sequence"/>
</dbReference>
<gene>
    <name evidence="1" type="ORF">SAMN02745166_01074</name>
</gene>
<dbReference type="EMBL" id="FUYE01000003">
    <property type="protein sequence ID" value="SKA84922.1"/>
    <property type="molecule type" value="Genomic_DNA"/>
</dbReference>
<dbReference type="AlphaFoldDB" id="A0A1T4X5R2"/>